<keyword evidence="1" id="KW-0472">Membrane</keyword>
<keyword evidence="1" id="KW-0812">Transmembrane</keyword>
<evidence type="ECO:0008006" key="4">
    <source>
        <dbReference type="Google" id="ProtNLM"/>
    </source>
</evidence>
<feature type="transmembrane region" description="Helical" evidence="1">
    <location>
        <begin position="58"/>
        <end position="76"/>
    </location>
</feature>
<proteinExistence type="predicted"/>
<accession>B7GAQ0</accession>
<evidence type="ECO:0000313" key="2">
    <source>
        <dbReference type="EMBL" id="EEC44411.1"/>
    </source>
</evidence>
<feature type="transmembrane region" description="Helical" evidence="1">
    <location>
        <begin position="329"/>
        <end position="347"/>
    </location>
</feature>
<feature type="transmembrane region" description="Helical" evidence="1">
    <location>
        <begin position="204"/>
        <end position="224"/>
    </location>
</feature>
<name>B7GAQ0_PHATC</name>
<dbReference type="OrthoDB" id="10676788at2759"/>
<gene>
    <name evidence="2" type="ORF">PHATRDRAFT_49472</name>
</gene>
<organism evidence="2 3">
    <name type="scientific">Phaeodactylum tricornutum (strain CCAP 1055/1)</name>
    <dbReference type="NCBI Taxonomy" id="556484"/>
    <lineage>
        <taxon>Eukaryota</taxon>
        <taxon>Sar</taxon>
        <taxon>Stramenopiles</taxon>
        <taxon>Ochrophyta</taxon>
        <taxon>Bacillariophyta</taxon>
        <taxon>Bacillariophyceae</taxon>
        <taxon>Bacillariophycidae</taxon>
        <taxon>Naviculales</taxon>
        <taxon>Phaeodactylaceae</taxon>
        <taxon>Phaeodactylum</taxon>
    </lineage>
</organism>
<dbReference type="HOGENOM" id="CLU_417687_0_0_1"/>
<dbReference type="eggNOG" id="ENOG502SY5P">
    <property type="taxonomic scope" value="Eukaryota"/>
</dbReference>
<evidence type="ECO:0000256" key="1">
    <source>
        <dbReference type="SAM" id="Phobius"/>
    </source>
</evidence>
<evidence type="ECO:0000313" key="3">
    <source>
        <dbReference type="Proteomes" id="UP000000759"/>
    </source>
</evidence>
<dbReference type="GeneID" id="7195942"/>
<dbReference type="EMBL" id="CM000624">
    <property type="protein sequence ID" value="EEC44411.1"/>
    <property type="molecule type" value="Genomic_DNA"/>
</dbReference>
<reference evidence="3" key="2">
    <citation type="submission" date="2008-08" db="EMBL/GenBank/DDBJ databases">
        <authorList>
            <consortium name="Diatom Consortium"/>
            <person name="Grigoriev I."/>
            <person name="Grimwood J."/>
            <person name="Kuo A."/>
            <person name="Otillar R.P."/>
            <person name="Salamov A."/>
            <person name="Detter J.C."/>
            <person name="Lindquist E."/>
            <person name="Shapiro H."/>
            <person name="Lucas S."/>
            <person name="Glavina del Rio T."/>
            <person name="Pitluck S."/>
            <person name="Rokhsar D."/>
            <person name="Bowler C."/>
        </authorList>
    </citation>
    <scope>GENOME REANNOTATION</scope>
    <source>
        <strain evidence="3">CCAP 1055/1</strain>
    </source>
</reference>
<feature type="transmembrane region" description="Helical" evidence="1">
    <location>
        <begin position="133"/>
        <end position="153"/>
    </location>
</feature>
<feature type="transmembrane region" description="Helical" evidence="1">
    <location>
        <begin position="97"/>
        <end position="113"/>
    </location>
</feature>
<dbReference type="InParanoid" id="B7GAQ0"/>
<dbReference type="KEGG" id="pti:PHATRDRAFT_49472"/>
<dbReference type="PaxDb" id="2850-Phatr49472"/>
<feature type="transmembrane region" description="Helical" evidence="1">
    <location>
        <begin position="244"/>
        <end position="264"/>
    </location>
</feature>
<dbReference type="AlphaFoldDB" id="B7GAQ0"/>
<keyword evidence="3" id="KW-1185">Reference proteome</keyword>
<protein>
    <recommendedName>
        <fullName evidence="4">Transmembrane protein</fullName>
    </recommendedName>
</protein>
<feature type="transmembrane region" description="Helical" evidence="1">
    <location>
        <begin position="21"/>
        <end position="46"/>
    </location>
</feature>
<feature type="transmembrane region" description="Helical" evidence="1">
    <location>
        <begin position="298"/>
        <end position="317"/>
    </location>
</feature>
<sequence length="657" mass="72627">MEPQHRAPAPALHQVVALTLVYQRLAVVVAAAPAAFFVLPFVSRVFLGTLQWVTRGHAVFFLLLWLALYLAAYRLIHQLASSRIALEKTLRNNATRLPLLSGWTSFLLARYVWGPVATAMAIPETLPVLSFRAAWRTALSLALLGLSVLARYVGPKSIVRCSPFPLILNPLRLWFHHPFVHLDPKDHSQLQPDNRGRRLQSPTLAATVAQCTVALIVGVILAHINTTVLTRYTKPSLDNDPVVATAILTACIWTIAGPLVWTALDGVSHEFDPRPYQPQHHLNAQSINLMLRNLTKKLVLQSLLIPAVSIAFALAWWHPTRHTTHWFGLYATLGLSSALVALYLGALEEALRWSLFHPPADWTALVAQLADDSSMERQLGVLLYSVLQDTDIVAEVCRPTSRPGVTNLDTEESRRQERLVRDMSIFLSSKSNRATPEVPLEEDVLRLTILESLGGSERQPLNANASSARHNANVRAWVDWKLPKNANFTDGPPEPLIVPLVRALCVYIGGLGETLISRTQRARSEPNNTWILPPGMLTCADWALRALSRCLIFSLTGPDEKPLADWHSTHVAMLVPAAMQAIYLLRRGCQQFGHTTLVAACDDTASATIRCLTTTYRGRVDLVGLEPEPLAWVQSLVSAPSSRNSQALVVSVSHKME</sequence>
<reference evidence="2 3" key="1">
    <citation type="journal article" date="2008" name="Nature">
        <title>The Phaeodactylum genome reveals the evolutionary history of diatom genomes.</title>
        <authorList>
            <person name="Bowler C."/>
            <person name="Allen A.E."/>
            <person name="Badger J.H."/>
            <person name="Grimwood J."/>
            <person name="Jabbari K."/>
            <person name="Kuo A."/>
            <person name="Maheswari U."/>
            <person name="Martens C."/>
            <person name="Maumus F."/>
            <person name="Otillar R.P."/>
            <person name="Rayko E."/>
            <person name="Salamov A."/>
            <person name="Vandepoele K."/>
            <person name="Beszteri B."/>
            <person name="Gruber A."/>
            <person name="Heijde M."/>
            <person name="Katinka M."/>
            <person name="Mock T."/>
            <person name="Valentin K."/>
            <person name="Verret F."/>
            <person name="Berges J.A."/>
            <person name="Brownlee C."/>
            <person name="Cadoret J.P."/>
            <person name="Chiovitti A."/>
            <person name="Choi C.J."/>
            <person name="Coesel S."/>
            <person name="De Martino A."/>
            <person name="Detter J.C."/>
            <person name="Durkin C."/>
            <person name="Falciatore A."/>
            <person name="Fournet J."/>
            <person name="Haruta M."/>
            <person name="Huysman M.J."/>
            <person name="Jenkins B.D."/>
            <person name="Jiroutova K."/>
            <person name="Jorgensen R.E."/>
            <person name="Joubert Y."/>
            <person name="Kaplan A."/>
            <person name="Kroger N."/>
            <person name="Kroth P.G."/>
            <person name="La Roche J."/>
            <person name="Lindquist E."/>
            <person name="Lommer M."/>
            <person name="Martin-Jezequel V."/>
            <person name="Lopez P.J."/>
            <person name="Lucas S."/>
            <person name="Mangogna M."/>
            <person name="McGinnis K."/>
            <person name="Medlin L.K."/>
            <person name="Montsant A."/>
            <person name="Oudot-Le Secq M.P."/>
            <person name="Napoli C."/>
            <person name="Obornik M."/>
            <person name="Parker M.S."/>
            <person name="Petit J.L."/>
            <person name="Porcel B.M."/>
            <person name="Poulsen N."/>
            <person name="Robison M."/>
            <person name="Rychlewski L."/>
            <person name="Rynearson T.A."/>
            <person name="Schmutz J."/>
            <person name="Shapiro H."/>
            <person name="Siaut M."/>
            <person name="Stanley M."/>
            <person name="Sussman M.R."/>
            <person name="Taylor A.R."/>
            <person name="Vardi A."/>
            <person name="von Dassow P."/>
            <person name="Vyverman W."/>
            <person name="Willis A."/>
            <person name="Wyrwicz L.S."/>
            <person name="Rokhsar D.S."/>
            <person name="Weissenbach J."/>
            <person name="Armbrust E.V."/>
            <person name="Green B.R."/>
            <person name="Van de Peer Y."/>
            <person name="Grigoriev I.V."/>
        </authorList>
    </citation>
    <scope>NUCLEOTIDE SEQUENCE [LARGE SCALE GENOMIC DNA]</scope>
    <source>
        <strain evidence="2 3">CCAP 1055/1</strain>
    </source>
</reference>
<dbReference type="Proteomes" id="UP000000759">
    <property type="component" value="Chromosome 22"/>
</dbReference>
<keyword evidence="1" id="KW-1133">Transmembrane helix</keyword>
<dbReference type="RefSeq" id="XP_002184233.1">
    <property type="nucleotide sequence ID" value="XM_002184197.1"/>
</dbReference>